<protein>
    <submittedName>
        <fullName evidence="2">Esterase</fullName>
    </submittedName>
</protein>
<dbReference type="InterPro" id="IPR052907">
    <property type="entry name" value="Beta-lactamase/esterase"/>
</dbReference>
<dbReference type="PANTHER" id="PTHR43319">
    <property type="entry name" value="BETA-LACTAMASE-RELATED"/>
    <property type="match status" value="1"/>
</dbReference>
<reference evidence="2 3" key="1">
    <citation type="submission" date="2017-08" db="EMBL/GenBank/DDBJ databases">
        <title>Infants hospitalized years apart are colonized by the same room-sourced microbial strains.</title>
        <authorList>
            <person name="Brooks B."/>
            <person name="Olm M.R."/>
            <person name="Firek B.A."/>
            <person name="Baker R."/>
            <person name="Thomas B.C."/>
            <person name="Morowitz M.J."/>
            <person name="Banfield J.F."/>
        </authorList>
    </citation>
    <scope>NUCLEOTIDE SEQUENCE [LARGE SCALE GENOMIC DNA]</scope>
    <source>
        <strain evidence="2">S2_003_000_R2_4</strain>
    </source>
</reference>
<dbReference type="InterPro" id="IPR012338">
    <property type="entry name" value="Beta-lactam/transpept-like"/>
</dbReference>
<dbReference type="PANTHER" id="PTHR43319:SF3">
    <property type="entry name" value="BETA-LACTAMASE-RELATED DOMAIN-CONTAINING PROTEIN"/>
    <property type="match status" value="1"/>
</dbReference>
<feature type="domain" description="Beta-lactamase-related" evidence="1">
    <location>
        <begin position="23"/>
        <end position="368"/>
    </location>
</feature>
<dbReference type="SUPFAM" id="SSF56601">
    <property type="entry name" value="beta-lactamase/transpeptidase-like"/>
    <property type="match status" value="1"/>
</dbReference>
<evidence type="ECO:0000313" key="3">
    <source>
        <dbReference type="Proteomes" id="UP000249393"/>
    </source>
</evidence>
<dbReference type="Pfam" id="PF00144">
    <property type="entry name" value="Beta-lactamase"/>
    <property type="match status" value="1"/>
</dbReference>
<dbReference type="Proteomes" id="UP000249393">
    <property type="component" value="Unassembled WGS sequence"/>
</dbReference>
<sequence>MTQTLLAAQGVCTPRFSAVQTAFERNFSERGEVGAAFCLWVDGQPVVDLWSGARDAAGALPWTRDTVANVWSTTKGVTAACFAMLVDRGRLSYEDKVADHWPAFAAEGKGEITIGMLLSHQAGLSGFTSPAVVEDLYAGHAAAERLAAQAPIWPPGTASGYHAISFGLLATELFERVEGRSLKQFVADELAGARGLDIAIGLGPSRTDQAAEMLAPAGMGSGDIGSFNPAQVAALTNPGLDPRLPNTAAWRAAEIPSANGFSNARALAGLYAGLLLGAKAPLVSAAAITQATEVRIEGRDLVLDLFARWGAGFLVNSEQLYGPNPEAFGHSGWGGSFAFADPKAGIAMAYTMNQMSQLLRGDPRGVALIDAVYGALDE</sequence>
<comment type="caution">
    <text evidence="2">The sequence shown here is derived from an EMBL/GenBank/DDBJ whole genome shotgun (WGS) entry which is preliminary data.</text>
</comment>
<evidence type="ECO:0000313" key="2">
    <source>
        <dbReference type="EMBL" id="PZR31482.1"/>
    </source>
</evidence>
<dbReference type="RefSeq" id="WP_304281586.1">
    <property type="nucleotide sequence ID" value="NZ_QFQZ01000085.1"/>
</dbReference>
<dbReference type="InterPro" id="IPR001466">
    <property type="entry name" value="Beta-lactam-related"/>
</dbReference>
<gene>
    <name evidence="2" type="ORF">DI526_19570</name>
</gene>
<accession>A0A2W5UWW1</accession>
<dbReference type="EMBL" id="QFQZ01000085">
    <property type="protein sequence ID" value="PZR31482.1"/>
    <property type="molecule type" value="Genomic_DNA"/>
</dbReference>
<organism evidence="2 3">
    <name type="scientific">Caulobacter segnis</name>
    <dbReference type="NCBI Taxonomy" id="88688"/>
    <lineage>
        <taxon>Bacteria</taxon>
        <taxon>Pseudomonadati</taxon>
        <taxon>Pseudomonadota</taxon>
        <taxon>Alphaproteobacteria</taxon>
        <taxon>Caulobacterales</taxon>
        <taxon>Caulobacteraceae</taxon>
        <taxon>Caulobacter</taxon>
    </lineage>
</organism>
<name>A0A2W5UWW1_9CAUL</name>
<evidence type="ECO:0000259" key="1">
    <source>
        <dbReference type="Pfam" id="PF00144"/>
    </source>
</evidence>
<dbReference type="AlphaFoldDB" id="A0A2W5UWW1"/>
<dbReference type="Gene3D" id="3.40.710.10">
    <property type="entry name" value="DD-peptidase/beta-lactamase superfamily"/>
    <property type="match status" value="1"/>
</dbReference>
<proteinExistence type="predicted"/>